<dbReference type="STRING" id="1907666.DSM25559_1584"/>
<feature type="compositionally biased region" description="Basic and acidic residues" evidence="2">
    <location>
        <begin position="650"/>
        <end position="662"/>
    </location>
</feature>
<dbReference type="InterPro" id="IPR019734">
    <property type="entry name" value="TPR_rpt"/>
</dbReference>
<feature type="compositionally biased region" description="Pro residues" evidence="2">
    <location>
        <begin position="665"/>
        <end position="679"/>
    </location>
</feature>
<dbReference type="SUPFAM" id="SSF48452">
    <property type="entry name" value="TPR-like"/>
    <property type="match status" value="2"/>
</dbReference>
<dbReference type="AlphaFoldDB" id="A0A1R3TH23"/>
<dbReference type="PANTHER" id="PTHR12558">
    <property type="entry name" value="CELL DIVISION CYCLE 16,23,27"/>
    <property type="match status" value="1"/>
</dbReference>
<accession>A0A1R3TH23</accession>
<keyword evidence="1" id="KW-0802">TPR repeat</keyword>
<feature type="transmembrane region" description="Helical" evidence="3">
    <location>
        <begin position="72"/>
        <end position="96"/>
    </location>
</feature>
<keyword evidence="3" id="KW-1133">Transmembrane helix</keyword>
<evidence type="ECO:0000313" key="5">
    <source>
        <dbReference type="Proteomes" id="UP000187891"/>
    </source>
</evidence>
<keyword evidence="3" id="KW-0472">Membrane</keyword>
<dbReference type="Gene3D" id="1.25.40.10">
    <property type="entry name" value="Tetratricopeptide repeat domain"/>
    <property type="match status" value="3"/>
</dbReference>
<sequence length="679" mass="74412">MRRRISCGLASKKPFCRDVVRHRLNRFGLGRTIQFKHYSVKVHPLAPNCKAAAEISVHMHKSKGSFMRRKPAFRLLCGAAFIAVLSISAGPTAAFAETKPAEKAPETVTFDPAKVNTFSGAFLAARTADVDQDFATAITLYQKALEFDTANVEIRQRLMIAQLLSGDFEAGAKIADSLKDDSSVERVTTIIRALAAIKHKEFSAAEKILKYTGPNDLDRMVNTLLTAWARAGAGKGKEALALVNGMKGPGWISIFQKYHAGAIALVTGNTEAARKSLNDAVADREGGATATDTYMRAVMALARLEAKAGNKQKALDTIAVGDTFAPNYAPLKALRQSIEKGEKPDQQVETAEEGAASVMFSIAGALNREGAEEIVTLYLQTSRALDPKSADTLILLGGLAEAQKQPDRAIAFYREVPADSPMHRISELQLGLTLAQTDKVEEARKHLKSLLDSDPTDIRSYLAYGSVLSDAKDYAAMAANYDKAVEVIGAVPKKTDWTIFFQRAIAYERLKQWDKAEPNFKRALELNPEQPQVLNYLGYSWVDKNMNLDEGIDMIRRAVELRPNDGYIVDSLGWAHFRLGAFDESVTELERAIELRAGDPTINDHLGDAYWRVGRKIEAVYQWNRALIGDSDDVDKAKVKEKIANGLPPLEKDAQNTAKKDQATPQPPVAPAPAPDKKS</sequence>
<proteinExistence type="predicted"/>
<dbReference type="Pfam" id="PF00515">
    <property type="entry name" value="TPR_1"/>
    <property type="match status" value="1"/>
</dbReference>
<dbReference type="PROSITE" id="PS50005">
    <property type="entry name" value="TPR"/>
    <property type="match status" value="1"/>
</dbReference>
<evidence type="ECO:0000256" key="3">
    <source>
        <dbReference type="SAM" id="Phobius"/>
    </source>
</evidence>
<dbReference type="InterPro" id="IPR011990">
    <property type="entry name" value="TPR-like_helical_dom_sf"/>
</dbReference>
<dbReference type="Pfam" id="PF13432">
    <property type="entry name" value="TPR_16"/>
    <property type="match status" value="1"/>
</dbReference>
<evidence type="ECO:0000256" key="2">
    <source>
        <dbReference type="SAM" id="MobiDB-lite"/>
    </source>
</evidence>
<reference evidence="5" key="1">
    <citation type="submission" date="2016-10" db="EMBL/GenBank/DDBJ databases">
        <authorList>
            <person name="Wibberg D."/>
        </authorList>
    </citation>
    <scope>NUCLEOTIDE SEQUENCE [LARGE SCALE GENOMIC DNA]</scope>
</reference>
<dbReference type="Proteomes" id="UP000187891">
    <property type="component" value="Unassembled WGS sequence"/>
</dbReference>
<protein>
    <submittedName>
        <fullName evidence="4">Lipoprotein NlpI</fullName>
    </submittedName>
</protein>
<name>A0A1R3TH23_9HYPH</name>
<dbReference type="EMBL" id="FMUE01000003">
    <property type="protein sequence ID" value="SCX17392.1"/>
    <property type="molecule type" value="Genomic_DNA"/>
</dbReference>
<feature type="region of interest" description="Disordered" evidence="2">
    <location>
        <begin position="644"/>
        <end position="679"/>
    </location>
</feature>
<keyword evidence="4" id="KW-0449">Lipoprotein</keyword>
<gene>
    <name evidence="4" type="ORF">DSM25559_1584</name>
</gene>
<organism evidence="4 5">
    <name type="scientific">Agrobacterium rosae</name>
    <dbReference type="NCBI Taxonomy" id="1972867"/>
    <lineage>
        <taxon>Bacteria</taxon>
        <taxon>Pseudomonadati</taxon>
        <taxon>Pseudomonadota</taxon>
        <taxon>Alphaproteobacteria</taxon>
        <taxon>Hyphomicrobiales</taxon>
        <taxon>Rhizobiaceae</taxon>
        <taxon>Rhizobium/Agrobacterium group</taxon>
        <taxon>Agrobacterium</taxon>
    </lineage>
</organism>
<evidence type="ECO:0000313" key="4">
    <source>
        <dbReference type="EMBL" id="SCX17392.1"/>
    </source>
</evidence>
<keyword evidence="3" id="KW-0812">Transmembrane</keyword>
<dbReference type="PANTHER" id="PTHR12558:SF13">
    <property type="entry name" value="CELL DIVISION CYCLE PROTEIN 27 HOMOLOG"/>
    <property type="match status" value="1"/>
</dbReference>
<feature type="repeat" description="TPR" evidence="1">
    <location>
        <begin position="497"/>
        <end position="530"/>
    </location>
</feature>
<dbReference type="SMART" id="SM00028">
    <property type="entry name" value="TPR"/>
    <property type="match status" value="7"/>
</dbReference>
<evidence type="ECO:0000256" key="1">
    <source>
        <dbReference type="PROSITE-ProRule" id="PRU00339"/>
    </source>
</evidence>